<keyword evidence="2 4" id="KW-0238">DNA-binding</keyword>
<dbReference type="STRING" id="236814.IX39_08165"/>
<feature type="domain" description="HTH tetR-type" evidence="5">
    <location>
        <begin position="5"/>
        <end position="65"/>
    </location>
</feature>
<keyword evidence="3" id="KW-0804">Transcription</keyword>
<dbReference type="InterPro" id="IPR036271">
    <property type="entry name" value="Tet_transcr_reg_TetR-rel_C_sf"/>
</dbReference>
<dbReference type="GO" id="GO:0003677">
    <property type="term" value="F:DNA binding"/>
    <property type="evidence" value="ECO:0007669"/>
    <property type="project" value="UniProtKB-UniRule"/>
</dbReference>
<organism evidence="6 7">
    <name type="scientific">Chryseobacterium formosense</name>
    <dbReference type="NCBI Taxonomy" id="236814"/>
    <lineage>
        <taxon>Bacteria</taxon>
        <taxon>Pseudomonadati</taxon>
        <taxon>Bacteroidota</taxon>
        <taxon>Flavobacteriia</taxon>
        <taxon>Flavobacteriales</taxon>
        <taxon>Weeksellaceae</taxon>
        <taxon>Chryseobacterium group</taxon>
        <taxon>Chryseobacterium</taxon>
    </lineage>
</organism>
<dbReference type="Gene3D" id="1.10.357.10">
    <property type="entry name" value="Tetracycline Repressor, domain 2"/>
    <property type="match status" value="1"/>
</dbReference>
<dbReference type="InterPro" id="IPR001647">
    <property type="entry name" value="HTH_TetR"/>
</dbReference>
<proteinExistence type="predicted"/>
<evidence type="ECO:0000259" key="5">
    <source>
        <dbReference type="PROSITE" id="PS50977"/>
    </source>
</evidence>
<dbReference type="eggNOG" id="COG1309">
    <property type="taxonomic scope" value="Bacteria"/>
</dbReference>
<dbReference type="SUPFAM" id="SSF48498">
    <property type="entry name" value="Tetracyclin repressor-like, C-terminal domain"/>
    <property type="match status" value="1"/>
</dbReference>
<dbReference type="PANTHER" id="PTHR47506">
    <property type="entry name" value="TRANSCRIPTIONAL REGULATORY PROTEIN"/>
    <property type="match status" value="1"/>
</dbReference>
<feature type="DNA-binding region" description="H-T-H motif" evidence="4">
    <location>
        <begin position="28"/>
        <end position="47"/>
    </location>
</feature>
<comment type="caution">
    <text evidence="6">The sequence shown here is derived from an EMBL/GenBank/DDBJ whole genome shotgun (WGS) entry which is preliminary data.</text>
</comment>
<protein>
    <submittedName>
        <fullName evidence="6">TetR family transcriptional regulator</fullName>
    </submittedName>
</protein>
<name>A0A085Z836_9FLAO</name>
<dbReference type="Pfam" id="PF00440">
    <property type="entry name" value="TetR_N"/>
    <property type="match status" value="1"/>
</dbReference>
<dbReference type="InterPro" id="IPR009057">
    <property type="entry name" value="Homeodomain-like_sf"/>
</dbReference>
<evidence type="ECO:0000256" key="1">
    <source>
        <dbReference type="ARBA" id="ARBA00023015"/>
    </source>
</evidence>
<keyword evidence="1" id="KW-0805">Transcription regulation</keyword>
<dbReference type="PANTHER" id="PTHR47506:SF1">
    <property type="entry name" value="HTH-TYPE TRANSCRIPTIONAL REGULATOR YJDC"/>
    <property type="match status" value="1"/>
</dbReference>
<evidence type="ECO:0000256" key="4">
    <source>
        <dbReference type="PROSITE-ProRule" id="PRU00335"/>
    </source>
</evidence>
<evidence type="ECO:0000313" key="7">
    <source>
        <dbReference type="Proteomes" id="UP000028713"/>
    </source>
</evidence>
<sequence>MRPQKVSENDLMESLSKTFRAFGYEGASLKELSDETGLKKASLYHRFPNGKQEMAESVLLYLDQWVENHVFSALTDEKNDSVTRLKTGLEQISLLYKGGENMCIFKALSMDAGLQLFENNLKESMQQWINSFTNIGLSFHLSPEKAEQLAIQNLIDIQGSLVLSKILNDKTIFENVLKNIEQRYIK</sequence>
<reference evidence="6 7" key="1">
    <citation type="submission" date="2014-07" db="EMBL/GenBank/DDBJ databases">
        <title>Genome of Chryseobacterium formosense LMG 24722.</title>
        <authorList>
            <person name="Pipes S.E."/>
            <person name="Stropko S.J."/>
            <person name="Newman J.D."/>
        </authorList>
    </citation>
    <scope>NUCLEOTIDE SEQUENCE [LARGE SCALE GENOMIC DNA]</scope>
    <source>
        <strain evidence="6 7">LMG 24722</strain>
    </source>
</reference>
<dbReference type="SUPFAM" id="SSF46689">
    <property type="entry name" value="Homeodomain-like"/>
    <property type="match status" value="1"/>
</dbReference>
<dbReference type="PROSITE" id="PS50977">
    <property type="entry name" value="HTH_TETR_2"/>
    <property type="match status" value="1"/>
</dbReference>
<accession>A0A085Z836</accession>
<keyword evidence="7" id="KW-1185">Reference proteome</keyword>
<dbReference type="EMBL" id="JPRP01000001">
    <property type="protein sequence ID" value="KFF00600.1"/>
    <property type="molecule type" value="Genomic_DNA"/>
</dbReference>
<dbReference type="Proteomes" id="UP000028713">
    <property type="component" value="Unassembled WGS sequence"/>
</dbReference>
<evidence type="ECO:0000256" key="3">
    <source>
        <dbReference type="ARBA" id="ARBA00023163"/>
    </source>
</evidence>
<dbReference type="AlphaFoldDB" id="A0A085Z836"/>
<gene>
    <name evidence="6" type="ORF">IX39_08165</name>
</gene>
<evidence type="ECO:0000256" key="2">
    <source>
        <dbReference type="ARBA" id="ARBA00023125"/>
    </source>
</evidence>
<dbReference type="RefSeq" id="WP_034675022.1">
    <property type="nucleotide sequence ID" value="NZ_FPAP01000001.1"/>
</dbReference>
<evidence type="ECO:0000313" key="6">
    <source>
        <dbReference type="EMBL" id="KFF00600.1"/>
    </source>
</evidence>
<dbReference type="OrthoDB" id="9798857at2"/>